<comment type="caution">
    <text evidence="1">The sequence shown here is derived from an EMBL/GenBank/DDBJ whole genome shotgun (WGS) entry which is preliminary data.</text>
</comment>
<reference evidence="1 2" key="1">
    <citation type="submission" date="2019-12" db="EMBL/GenBank/DDBJ databases">
        <title>Shinella kummerowiae sp. nov., a symbiotic bacterium isolated from root nodules of the herbal legume Kummerowia stipulacea.</title>
        <authorList>
            <person name="Gao J."/>
        </authorList>
    </citation>
    <scope>NUCLEOTIDE SEQUENCE [LARGE SCALE GENOMIC DNA]</scope>
    <source>
        <strain evidence="1 2">CCBAU 25048</strain>
    </source>
</reference>
<proteinExistence type="predicted"/>
<dbReference type="EMBL" id="WUMK01000004">
    <property type="protein sequence ID" value="MXN45906.1"/>
    <property type="molecule type" value="Genomic_DNA"/>
</dbReference>
<dbReference type="RefSeq" id="WP_160859471.1">
    <property type="nucleotide sequence ID" value="NZ_WUMK01000004.1"/>
</dbReference>
<gene>
    <name evidence="1" type="ORF">GR138_11945</name>
</gene>
<dbReference type="Proteomes" id="UP000435802">
    <property type="component" value="Unassembled WGS sequence"/>
</dbReference>
<evidence type="ECO:0000313" key="1">
    <source>
        <dbReference type="EMBL" id="MXN45906.1"/>
    </source>
</evidence>
<organism evidence="1 2">
    <name type="scientific">Shinella kummerowiae</name>
    <dbReference type="NCBI Taxonomy" id="417745"/>
    <lineage>
        <taxon>Bacteria</taxon>
        <taxon>Pseudomonadati</taxon>
        <taxon>Pseudomonadota</taxon>
        <taxon>Alphaproteobacteria</taxon>
        <taxon>Hyphomicrobiales</taxon>
        <taxon>Rhizobiaceae</taxon>
        <taxon>Shinella</taxon>
    </lineage>
</organism>
<protein>
    <submittedName>
        <fullName evidence="1">Uncharacterized protein</fullName>
    </submittedName>
</protein>
<dbReference type="OrthoDB" id="8410673at2"/>
<sequence>MRLITTKDGLTINPEHVVQFTTLRNGQTKILLSTGGEQYVEAYGDDLRDLFIPVVNANPGFQAVFVDRLIDGTFHYQRRSVIAWRLCPGGNYPIFQGYNQDADDYLVMIDPAGGVFDSDHNMWPTLEDWRKEYEAEQSEIAASVAKAA</sequence>
<evidence type="ECO:0000313" key="2">
    <source>
        <dbReference type="Proteomes" id="UP000435802"/>
    </source>
</evidence>
<accession>A0A6N8SF05</accession>
<name>A0A6N8SF05_9HYPH</name>
<dbReference type="AlphaFoldDB" id="A0A6N8SF05"/>
<keyword evidence="2" id="KW-1185">Reference proteome</keyword>